<dbReference type="AlphaFoldDB" id="A0A7I9VF86"/>
<comment type="caution">
    <text evidence="9">The sequence shown here is derived from an EMBL/GenBank/DDBJ whole genome shotgun (WGS) entry which is preliminary data.</text>
</comment>
<dbReference type="OrthoDB" id="3226781at2"/>
<evidence type="ECO:0000313" key="10">
    <source>
        <dbReference type="Proteomes" id="UP000444960"/>
    </source>
</evidence>
<dbReference type="PROSITE" id="PS51257">
    <property type="entry name" value="PROKAR_LIPOPROTEIN"/>
    <property type="match status" value="1"/>
</dbReference>
<keyword evidence="4 6" id="KW-0564">Palmitate</keyword>
<dbReference type="RefSeq" id="WP_161897422.1">
    <property type="nucleotide sequence ID" value="NZ_BJOV01000005.1"/>
</dbReference>
<evidence type="ECO:0000256" key="7">
    <source>
        <dbReference type="SAM" id="SignalP"/>
    </source>
</evidence>
<gene>
    <name evidence="6 9" type="primary">lpqB</name>
    <name evidence="9" type="ORF">nbrc107696_44430</name>
</gene>
<keyword evidence="5 6" id="KW-0449">Lipoprotein</keyword>
<dbReference type="InterPro" id="IPR059026">
    <property type="entry name" value="LpqB_N"/>
</dbReference>
<keyword evidence="3 6" id="KW-0472">Membrane</keyword>
<evidence type="ECO:0000256" key="6">
    <source>
        <dbReference type="HAMAP-Rule" id="MF_01373"/>
    </source>
</evidence>
<dbReference type="Pfam" id="PF25976">
    <property type="entry name" value="LpqB_N"/>
    <property type="match status" value="1"/>
</dbReference>
<evidence type="ECO:0000256" key="5">
    <source>
        <dbReference type="ARBA" id="ARBA00023288"/>
    </source>
</evidence>
<dbReference type="Pfam" id="PF10647">
    <property type="entry name" value="Gmad1"/>
    <property type="match status" value="1"/>
</dbReference>
<name>A0A7I9VF86_9ACTN</name>
<evidence type="ECO:0000256" key="2">
    <source>
        <dbReference type="ARBA" id="ARBA00022729"/>
    </source>
</evidence>
<dbReference type="Pfam" id="PF10646">
    <property type="entry name" value="Germane"/>
    <property type="match status" value="1"/>
</dbReference>
<evidence type="ECO:0000256" key="3">
    <source>
        <dbReference type="ARBA" id="ARBA00023136"/>
    </source>
</evidence>
<protein>
    <recommendedName>
        <fullName evidence="6">Lipoprotein LpqB</fullName>
    </recommendedName>
</protein>
<evidence type="ECO:0000259" key="8">
    <source>
        <dbReference type="SMART" id="SM00909"/>
    </source>
</evidence>
<dbReference type="GO" id="GO:0005886">
    <property type="term" value="C:plasma membrane"/>
    <property type="evidence" value="ECO:0007669"/>
    <property type="project" value="UniProtKB-SubCell"/>
</dbReference>
<keyword evidence="10" id="KW-1185">Reference proteome</keyword>
<dbReference type="InterPro" id="IPR019606">
    <property type="entry name" value="GerMN"/>
</dbReference>
<feature type="domain" description="GerMN" evidence="8">
    <location>
        <begin position="199"/>
        <end position="287"/>
    </location>
</feature>
<dbReference type="HAMAP" id="MF_01373">
    <property type="entry name" value="LpqB_lipoprot"/>
    <property type="match status" value="1"/>
</dbReference>
<comment type="subcellular location">
    <subcellularLocation>
        <location evidence="6">Cell membrane</location>
        <topology evidence="6">Lipid-anchor</topology>
    </subcellularLocation>
</comment>
<dbReference type="EMBL" id="BJOV01000005">
    <property type="protein sequence ID" value="GEE03997.1"/>
    <property type="molecule type" value="Genomic_DNA"/>
</dbReference>
<organism evidence="9 10">
    <name type="scientific">Gordonia spumicola</name>
    <dbReference type="NCBI Taxonomy" id="589161"/>
    <lineage>
        <taxon>Bacteria</taxon>
        <taxon>Bacillati</taxon>
        <taxon>Actinomycetota</taxon>
        <taxon>Actinomycetes</taxon>
        <taxon>Mycobacteriales</taxon>
        <taxon>Gordoniaceae</taxon>
        <taxon>Gordonia</taxon>
    </lineage>
</organism>
<reference evidence="10" key="1">
    <citation type="submission" date="2019-06" db="EMBL/GenBank/DDBJ databases">
        <title>Gordonia isolated from sludge of a wastewater treatment plant.</title>
        <authorList>
            <person name="Tamura T."/>
            <person name="Aoyama K."/>
            <person name="Kang Y."/>
            <person name="Saito S."/>
            <person name="Akiyama N."/>
            <person name="Yazawa K."/>
            <person name="Gonoi T."/>
            <person name="Mikami Y."/>
        </authorList>
    </citation>
    <scope>NUCLEOTIDE SEQUENCE [LARGE SCALE GENOMIC DNA]</scope>
    <source>
        <strain evidence="10">NBRC 107696</strain>
    </source>
</reference>
<keyword evidence="2 6" id="KW-0732">Signal</keyword>
<evidence type="ECO:0000313" key="9">
    <source>
        <dbReference type="EMBL" id="GEE03997.1"/>
    </source>
</evidence>
<feature type="signal peptide" evidence="7">
    <location>
        <begin position="1"/>
        <end position="20"/>
    </location>
</feature>
<dbReference type="InterPro" id="IPR023959">
    <property type="entry name" value="LpqB"/>
</dbReference>
<sequence>MSARRTLAALLLVMTTTLTGCVSIPDDSAPQPIEAFSRKDPLNAVPAPRRSDDPETLARNFIRAMADPTGGHKAARRYLTGSASSRWDDQGDLTVVDDVSVVVDERTETAIRLRITGDHVGTLSPAGQLLPASGSVVIPLSMSKTPSGWRIDGDLPRGVVTDNAQFLTAYRRADLYFPDRTMKRLVTDPRWLYGAAPDASALVTLLMRGPSPDLSGAIGAGADKGATLTAPVSTDSDTITVELGNVTDTDTGNRTVLAAQIVWTLDAAGLSGTYRINADGAPLVADQDGGWRTADVRAFEPDAEQTTQPVLHLVRGGAVVRSTGQRYVAIPGPLGAGRDVRSAAVTRDLGRVAAVVQRGDRQALVEGPYGGDPVEVASGRTVSSPSFGADDTTGYAIVDDRPIQWSRDQQGRARAGALDVTAVQAVRAGPITAMSIAPDGVRVALVVAGRPLLAVISTNARGVPALTGVRDAAPADGTALTDLAWATSDVLYVIGEGDESPVLRISIAGGPSSPLVGGNLKPPLQAIAASPRSVYVTDSQGVLQLGIDSTRPDQYWTSVGTSIPPGSVPVVPEG</sequence>
<comment type="similarity">
    <text evidence="6">Belongs to the LpqB lipoprotein family.</text>
</comment>
<proteinExistence type="inferred from homology"/>
<dbReference type="Proteomes" id="UP000444960">
    <property type="component" value="Unassembled WGS sequence"/>
</dbReference>
<dbReference type="InterPro" id="IPR018910">
    <property type="entry name" value="LpqB_C"/>
</dbReference>
<keyword evidence="1 6" id="KW-1003">Cell membrane</keyword>
<evidence type="ECO:0000256" key="4">
    <source>
        <dbReference type="ARBA" id="ARBA00023139"/>
    </source>
</evidence>
<evidence type="ECO:0000256" key="1">
    <source>
        <dbReference type="ARBA" id="ARBA00022475"/>
    </source>
</evidence>
<dbReference type="SMART" id="SM00909">
    <property type="entry name" value="Germane"/>
    <property type="match status" value="1"/>
</dbReference>
<feature type="chain" id="PRO_5039607720" description="Lipoprotein LpqB" evidence="7">
    <location>
        <begin position="21"/>
        <end position="574"/>
    </location>
</feature>
<accession>A0A7I9VF86</accession>